<dbReference type="PANTHER" id="PTHR30055">
    <property type="entry name" value="HTH-TYPE TRANSCRIPTIONAL REGULATOR RUTR"/>
    <property type="match status" value="1"/>
</dbReference>
<feature type="DNA-binding region" description="H-T-H motif" evidence="4">
    <location>
        <begin position="35"/>
        <end position="54"/>
    </location>
</feature>
<dbReference type="Proteomes" id="UP001501237">
    <property type="component" value="Unassembled WGS sequence"/>
</dbReference>
<dbReference type="InterPro" id="IPR050109">
    <property type="entry name" value="HTH-type_TetR-like_transc_reg"/>
</dbReference>
<comment type="caution">
    <text evidence="6">The sequence shown here is derived from an EMBL/GenBank/DDBJ whole genome shotgun (WGS) entry which is preliminary data.</text>
</comment>
<dbReference type="InterPro" id="IPR036271">
    <property type="entry name" value="Tet_transcr_reg_TetR-rel_C_sf"/>
</dbReference>
<dbReference type="PANTHER" id="PTHR30055:SF234">
    <property type="entry name" value="HTH-TYPE TRANSCRIPTIONAL REGULATOR BETI"/>
    <property type="match status" value="1"/>
</dbReference>
<name>A0ABP6QIM6_9ACTN</name>
<sequence length="214" mass="23337">MSSDTRPLRADAERNRRRILDAAKDLFAEQGLEVTLDDIARRAGVGVGTVYRRFANREALVDELFEERMGQIADLAVEAYADPDPWNSFATFLTRVCAEQANDRGLRTVALSTAHGTDRVARARKRILPAVTALLERAQAAGAVRPDLSPSDVPLIALTTATVSDYTGPVSGETWRRILGIVLDGLRTPAPSPLPAPALTIDQVERVMHAWEAP</sequence>
<evidence type="ECO:0000256" key="1">
    <source>
        <dbReference type="ARBA" id="ARBA00023015"/>
    </source>
</evidence>
<dbReference type="InterPro" id="IPR009057">
    <property type="entry name" value="Homeodomain-like_sf"/>
</dbReference>
<dbReference type="SUPFAM" id="SSF46689">
    <property type="entry name" value="Homeodomain-like"/>
    <property type="match status" value="1"/>
</dbReference>
<dbReference type="PRINTS" id="PR00455">
    <property type="entry name" value="HTHTETR"/>
</dbReference>
<dbReference type="Gene3D" id="1.10.357.10">
    <property type="entry name" value="Tetracycline Repressor, domain 2"/>
    <property type="match status" value="1"/>
</dbReference>
<evidence type="ECO:0000256" key="2">
    <source>
        <dbReference type="ARBA" id="ARBA00023125"/>
    </source>
</evidence>
<accession>A0ABP6QIM6</accession>
<dbReference type="EMBL" id="BAAAUV010000025">
    <property type="protein sequence ID" value="GAA3233595.1"/>
    <property type="molecule type" value="Genomic_DNA"/>
</dbReference>
<evidence type="ECO:0000259" key="5">
    <source>
        <dbReference type="PROSITE" id="PS50977"/>
    </source>
</evidence>
<keyword evidence="3" id="KW-0804">Transcription</keyword>
<evidence type="ECO:0000313" key="7">
    <source>
        <dbReference type="Proteomes" id="UP001501237"/>
    </source>
</evidence>
<dbReference type="Pfam" id="PF21597">
    <property type="entry name" value="TetR_C_43"/>
    <property type="match status" value="1"/>
</dbReference>
<dbReference type="InterPro" id="IPR049445">
    <property type="entry name" value="TetR_SbtR-like_C"/>
</dbReference>
<evidence type="ECO:0000313" key="6">
    <source>
        <dbReference type="EMBL" id="GAA3233595.1"/>
    </source>
</evidence>
<evidence type="ECO:0000256" key="4">
    <source>
        <dbReference type="PROSITE-ProRule" id="PRU00335"/>
    </source>
</evidence>
<protein>
    <submittedName>
        <fullName evidence="6">TetR/AcrR family transcriptional regulator</fullName>
    </submittedName>
</protein>
<feature type="domain" description="HTH tetR-type" evidence="5">
    <location>
        <begin position="13"/>
        <end position="72"/>
    </location>
</feature>
<dbReference type="InterPro" id="IPR001647">
    <property type="entry name" value="HTH_TetR"/>
</dbReference>
<organism evidence="6 7">
    <name type="scientific">Actinocorallia longicatena</name>
    <dbReference type="NCBI Taxonomy" id="111803"/>
    <lineage>
        <taxon>Bacteria</taxon>
        <taxon>Bacillati</taxon>
        <taxon>Actinomycetota</taxon>
        <taxon>Actinomycetes</taxon>
        <taxon>Streptosporangiales</taxon>
        <taxon>Thermomonosporaceae</taxon>
        <taxon>Actinocorallia</taxon>
    </lineage>
</organism>
<gene>
    <name evidence="6" type="ORF">GCM10010468_66220</name>
</gene>
<keyword evidence="7" id="KW-1185">Reference proteome</keyword>
<dbReference type="PROSITE" id="PS50977">
    <property type="entry name" value="HTH_TETR_2"/>
    <property type="match status" value="1"/>
</dbReference>
<proteinExistence type="predicted"/>
<dbReference type="Pfam" id="PF00440">
    <property type="entry name" value="TetR_N"/>
    <property type="match status" value="1"/>
</dbReference>
<dbReference type="SUPFAM" id="SSF48498">
    <property type="entry name" value="Tetracyclin repressor-like, C-terminal domain"/>
    <property type="match status" value="1"/>
</dbReference>
<reference evidence="7" key="1">
    <citation type="journal article" date="2019" name="Int. J. Syst. Evol. Microbiol.">
        <title>The Global Catalogue of Microorganisms (GCM) 10K type strain sequencing project: providing services to taxonomists for standard genome sequencing and annotation.</title>
        <authorList>
            <consortium name="The Broad Institute Genomics Platform"/>
            <consortium name="The Broad Institute Genome Sequencing Center for Infectious Disease"/>
            <person name="Wu L."/>
            <person name="Ma J."/>
        </authorList>
    </citation>
    <scope>NUCLEOTIDE SEQUENCE [LARGE SCALE GENOMIC DNA]</scope>
    <source>
        <strain evidence="7">JCM 9377</strain>
    </source>
</reference>
<dbReference type="RefSeq" id="WP_344836220.1">
    <property type="nucleotide sequence ID" value="NZ_BAAAUV010000025.1"/>
</dbReference>
<evidence type="ECO:0000256" key="3">
    <source>
        <dbReference type="ARBA" id="ARBA00023163"/>
    </source>
</evidence>
<keyword evidence="2 4" id="KW-0238">DNA-binding</keyword>
<keyword evidence="1" id="KW-0805">Transcription regulation</keyword>